<feature type="region of interest" description="Disordered" evidence="6">
    <location>
        <begin position="640"/>
        <end position="661"/>
    </location>
</feature>
<dbReference type="Proteomes" id="UP000113346">
    <property type="component" value="Segment"/>
</dbReference>
<feature type="compositionally biased region" description="Pro residues" evidence="6">
    <location>
        <begin position="578"/>
        <end position="591"/>
    </location>
</feature>
<comment type="similarity">
    <text evidence="2">Belongs to the herpesviridae large structural phosphoprotein family.</text>
</comment>
<evidence type="ECO:0000256" key="6">
    <source>
        <dbReference type="SAM" id="MobiDB-lite"/>
    </source>
</evidence>
<reference evidence="7" key="1">
    <citation type="submission" date="2011-12" db="EMBL/GenBank/DDBJ databases">
        <title>Comparative genomics of primate cytomegaloviruses.</title>
        <authorList>
            <person name="Davison A.J."/>
            <person name="Holton M."/>
            <person name="Dolan A."/>
            <person name="Dargan D.J."/>
            <person name="Gatherer D."/>
            <person name="Hayward G.S."/>
        </authorList>
    </citation>
    <scope>NUCLEOTIDE SEQUENCE [LARGE SCALE GENOMIC DNA]</scope>
    <source>
        <strain evidence="7">Colburn</strain>
    </source>
</reference>
<protein>
    <submittedName>
        <fullName evidence="7">Tegument protein pp150</fullName>
    </submittedName>
</protein>
<dbReference type="GO" id="GO:0005198">
    <property type="term" value="F:structural molecule activity"/>
    <property type="evidence" value="ECO:0007669"/>
    <property type="project" value="InterPro"/>
</dbReference>
<evidence type="ECO:0000256" key="4">
    <source>
        <dbReference type="ARBA" id="ARBA00022580"/>
    </source>
</evidence>
<feature type="region of interest" description="Disordered" evidence="6">
    <location>
        <begin position="437"/>
        <end position="595"/>
    </location>
</feature>
<accession>G8XTT8</accession>
<feature type="compositionally biased region" description="Basic residues" evidence="6">
    <location>
        <begin position="557"/>
        <end position="577"/>
    </location>
</feature>
<organismHost>
    <name type="scientific">Macaca</name>
    <name type="common">macaques</name>
    <dbReference type="NCBI Taxonomy" id="9539"/>
</organismHost>
<dbReference type="InterPro" id="IPR010340">
    <property type="entry name" value="Herpes_UL11/UL32"/>
</dbReference>
<evidence type="ECO:0000256" key="5">
    <source>
        <dbReference type="ARBA" id="ARBA00022844"/>
    </source>
</evidence>
<evidence type="ECO:0000256" key="2">
    <source>
        <dbReference type="ARBA" id="ARBA00010295"/>
    </source>
</evidence>
<keyword evidence="5" id="KW-0946">Virion</keyword>
<sequence length="762" mass="84553">MNLSFIGLTHRNVASINKFLKSLSSRPNVDLEQHAKVLRKCGEKILHRRSYMFNKLVLWLAYYRELRYHAPDVSSLLDEFEVQAGAVTRRAHVYPFRKPVQARPHLRTLEATGFRDDARTDVEVVQNTMISATALARLSECQPLTPGEVAFIQLREKDVMELDKSLNAIYSNMFVIQPVKLTLERHCNSSLVNATNKLVYLGKVIVAVKTSWNELAEKCIVRIKELCKSLLKELRTCRSFEANYCSNIIKHGVHDGESADMVLEMLMEDFNIYEDIFPRSSEFDDRVPLEYDDEELNEEWRKWLRDASKQKPDYESKFESKKYDFKKPSGKTDRQVAFSMLSPTEKRDFWEKPVTTKPSAKRRVTFWSDDENDWKEKKAEKTKGDSMLDLGDSLESLKLDSTMDRPTSTYRFEPPKLVQSSEYNPFLQPLPNFTNEYESFRPLPPEEKPTVADWTNTFYPGLSTPLVPLSDEGKTDVSDEGRTDGSDSSDVEKTVSDFSKIDFTDPNSNFSPAKRREGNSGTEGSDSDGESVTDLFSDDGVSDAESVVSVPPETQPKAKRKILVAKSPVKPKTKPIPKPKPSLGPFPPLTPSPNIVEIKAPDDIKPLESKVPKTVKAPPTVVKPATLNVPTAIATQAKAVKPSSDAGTAAKVAKPSTDGGTVTATKVVKPVVETKGTSATSTPVVQAAVTKTPAVKPQTASTTDVAAASPKQPAKKPAASSALPKAAEASPAKVETEQATEVEDPVRAIIDKIKGDALELEE</sequence>
<gene>
    <name evidence="7" type="primary">UL32</name>
</gene>
<evidence type="ECO:0000256" key="1">
    <source>
        <dbReference type="ARBA" id="ARBA00004535"/>
    </source>
</evidence>
<feature type="compositionally biased region" description="Low complexity" evidence="6">
    <location>
        <begin position="706"/>
        <end position="733"/>
    </location>
</feature>
<feature type="compositionally biased region" description="Basic and acidic residues" evidence="6">
    <location>
        <begin position="471"/>
        <end position="503"/>
    </location>
</feature>
<dbReference type="GO" id="GO:0019033">
    <property type="term" value="C:viral tegument"/>
    <property type="evidence" value="ECO:0007669"/>
    <property type="project" value="UniProtKB-SubCell"/>
</dbReference>
<feature type="region of interest" description="Disordered" evidence="6">
    <location>
        <begin position="691"/>
        <end position="745"/>
    </location>
</feature>
<evidence type="ECO:0000256" key="3">
    <source>
        <dbReference type="ARBA" id="ARBA00022553"/>
    </source>
</evidence>
<name>G8XTT8_SCMVC</name>
<dbReference type="EMBL" id="FJ483969">
    <property type="protein sequence ID" value="AEV80579.1"/>
    <property type="molecule type" value="Genomic_DNA"/>
</dbReference>
<evidence type="ECO:0000313" key="7">
    <source>
        <dbReference type="EMBL" id="AEV80579.1"/>
    </source>
</evidence>
<dbReference type="Pfam" id="PF06070">
    <property type="entry name" value="Herpes_UL32"/>
    <property type="match status" value="1"/>
</dbReference>
<proteinExistence type="inferred from homology"/>
<keyword evidence="4" id="KW-0920">Virion tegument</keyword>
<organism evidence="7 8">
    <name type="scientific">Simian cytomegalovirus (strain Colburn)</name>
    <dbReference type="NCBI Taxonomy" id="50292"/>
    <lineage>
        <taxon>Viruses</taxon>
        <taxon>Duplodnaviria</taxon>
        <taxon>Heunggongvirae</taxon>
        <taxon>Peploviricota</taxon>
        <taxon>Herviviricetes</taxon>
        <taxon>Herpesvirales</taxon>
        <taxon>Orthoherpesviridae</taxon>
        <taxon>Betaherpesvirinae</taxon>
        <taxon>Cytomegalovirus</taxon>
        <taxon>Cytomegalovirus cercopithecinebeta5</taxon>
    </lineage>
</organism>
<keyword evidence="3" id="KW-0597">Phosphoprotein</keyword>
<feature type="compositionally biased region" description="Acidic residues" evidence="6">
    <location>
        <begin position="525"/>
        <end position="542"/>
    </location>
</feature>
<comment type="subcellular location">
    <subcellularLocation>
        <location evidence="1">Virion tegument</location>
    </subcellularLocation>
</comment>
<evidence type="ECO:0000313" key="8">
    <source>
        <dbReference type="Proteomes" id="UP000113346"/>
    </source>
</evidence>